<sequence>MKIGWATTIRRGQGRSNITILHGCKGQKFTKEELKNIRDKINHKTANFLGSE</sequence>
<protein>
    <submittedName>
        <fullName evidence="1">Uncharacterized protein</fullName>
    </submittedName>
</protein>
<evidence type="ECO:0000313" key="1">
    <source>
        <dbReference type="EMBL" id="GAI82161.1"/>
    </source>
</evidence>
<comment type="caution">
    <text evidence="1">The sequence shown here is derived from an EMBL/GenBank/DDBJ whole genome shotgun (WGS) entry which is preliminary data.</text>
</comment>
<proteinExistence type="predicted"/>
<dbReference type="AlphaFoldDB" id="X1SSQ0"/>
<reference evidence="1" key="1">
    <citation type="journal article" date="2014" name="Front. Microbiol.">
        <title>High frequency of phylogenetically diverse reductive dehalogenase-homologous genes in deep subseafloor sedimentary metagenomes.</title>
        <authorList>
            <person name="Kawai M."/>
            <person name="Futagami T."/>
            <person name="Toyoda A."/>
            <person name="Takaki Y."/>
            <person name="Nishi S."/>
            <person name="Hori S."/>
            <person name="Arai W."/>
            <person name="Tsubouchi T."/>
            <person name="Morono Y."/>
            <person name="Uchiyama I."/>
            <person name="Ito T."/>
            <person name="Fujiyama A."/>
            <person name="Inagaki F."/>
            <person name="Takami H."/>
        </authorList>
    </citation>
    <scope>NUCLEOTIDE SEQUENCE</scope>
    <source>
        <strain evidence="1">Expedition CK06-06</strain>
    </source>
</reference>
<organism evidence="1">
    <name type="scientific">marine sediment metagenome</name>
    <dbReference type="NCBI Taxonomy" id="412755"/>
    <lineage>
        <taxon>unclassified sequences</taxon>
        <taxon>metagenomes</taxon>
        <taxon>ecological metagenomes</taxon>
    </lineage>
</organism>
<gene>
    <name evidence="1" type="ORF">S12H4_24854</name>
</gene>
<accession>X1SSQ0</accession>
<dbReference type="EMBL" id="BARW01013648">
    <property type="protein sequence ID" value="GAI82161.1"/>
    <property type="molecule type" value="Genomic_DNA"/>
</dbReference>
<name>X1SSQ0_9ZZZZ</name>